<dbReference type="InterPro" id="IPR002716">
    <property type="entry name" value="PIN_dom"/>
</dbReference>
<dbReference type="InterPro" id="IPR029060">
    <property type="entry name" value="PIN-like_dom_sf"/>
</dbReference>
<name>W0A8E1_9SPHN</name>
<dbReference type="Proteomes" id="UP000018851">
    <property type="component" value="Chromosome"/>
</dbReference>
<protein>
    <recommendedName>
        <fullName evidence="8">PIN domain-containing protein</fullName>
    </recommendedName>
</protein>
<keyword evidence="6" id="KW-0460">Magnesium</keyword>
<keyword evidence="4" id="KW-0479">Metal-binding</keyword>
<evidence type="ECO:0000256" key="4">
    <source>
        <dbReference type="ARBA" id="ARBA00022723"/>
    </source>
</evidence>
<keyword evidence="2" id="KW-1277">Toxin-antitoxin system</keyword>
<evidence type="ECO:0000256" key="3">
    <source>
        <dbReference type="ARBA" id="ARBA00022722"/>
    </source>
</evidence>
<evidence type="ECO:0000313" key="10">
    <source>
        <dbReference type="Proteomes" id="UP000018851"/>
    </source>
</evidence>
<evidence type="ECO:0000256" key="2">
    <source>
        <dbReference type="ARBA" id="ARBA00022649"/>
    </source>
</evidence>
<dbReference type="CDD" id="cd18746">
    <property type="entry name" value="PIN_VapC4-5_FitB-like"/>
    <property type="match status" value="1"/>
</dbReference>
<feature type="domain" description="PIN" evidence="8">
    <location>
        <begin position="2"/>
        <end position="122"/>
    </location>
</feature>
<keyword evidence="3" id="KW-0540">Nuclease</keyword>
<dbReference type="GO" id="GO:0004518">
    <property type="term" value="F:nuclease activity"/>
    <property type="evidence" value="ECO:0007669"/>
    <property type="project" value="UniProtKB-KW"/>
</dbReference>
<proteinExistence type="inferred from homology"/>
<evidence type="ECO:0000256" key="1">
    <source>
        <dbReference type="ARBA" id="ARBA00001946"/>
    </source>
</evidence>
<dbReference type="GO" id="GO:0016787">
    <property type="term" value="F:hydrolase activity"/>
    <property type="evidence" value="ECO:0007669"/>
    <property type="project" value="UniProtKB-KW"/>
</dbReference>
<dbReference type="Pfam" id="PF01850">
    <property type="entry name" value="PIN"/>
    <property type="match status" value="1"/>
</dbReference>
<dbReference type="GO" id="GO:0046872">
    <property type="term" value="F:metal ion binding"/>
    <property type="evidence" value="ECO:0007669"/>
    <property type="project" value="UniProtKB-KW"/>
</dbReference>
<dbReference type="RefSeq" id="WP_025290324.1">
    <property type="nucleotide sequence ID" value="NZ_CP006644.1"/>
</dbReference>
<dbReference type="PANTHER" id="PTHR33653">
    <property type="entry name" value="RIBONUCLEASE VAPC2"/>
    <property type="match status" value="1"/>
</dbReference>
<dbReference type="PATRIC" id="fig|1123269.5.peg.174"/>
<sequence>MYLIDTNVVSELRKVADGRANPAVTGWFGTVHDTDLFLSVVSIMEIELGIARLDRRDPLQAAMLRRWLRQHVEPAFADGILPISAEIASRCALLHVPDPRPERDAWIAATALVHDLTIVTRNVADFANSGATIINPWDHVS</sequence>
<reference evidence="9 10" key="1">
    <citation type="submission" date="2013-07" db="EMBL/GenBank/DDBJ databases">
        <title>Completed genome of Sphingomonas sanxanigenens NX02.</title>
        <authorList>
            <person name="Ma T."/>
            <person name="Huang H."/>
            <person name="Wu M."/>
            <person name="Li X."/>
            <person name="Li G."/>
        </authorList>
    </citation>
    <scope>NUCLEOTIDE SEQUENCE [LARGE SCALE GENOMIC DNA]</scope>
    <source>
        <strain evidence="9 10">NX02</strain>
    </source>
</reference>
<gene>
    <name evidence="9" type="ORF">NX02_00870</name>
</gene>
<keyword evidence="5" id="KW-0378">Hydrolase</keyword>
<comment type="similarity">
    <text evidence="7">Belongs to the PINc/VapC protein family.</text>
</comment>
<organism evidence="9 10">
    <name type="scientific">Sphingomonas sanxanigenens DSM 19645 = NX02</name>
    <dbReference type="NCBI Taxonomy" id="1123269"/>
    <lineage>
        <taxon>Bacteria</taxon>
        <taxon>Pseudomonadati</taxon>
        <taxon>Pseudomonadota</taxon>
        <taxon>Alphaproteobacteria</taxon>
        <taxon>Sphingomonadales</taxon>
        <taxon>Sphingomonadaceae</taxon>
        <taxon>Sphingomonas</taxon>
    </lineage>
</organism>
<evidence type="ECO:0000256" key="6">
    <source>
        <dbReference type="ARBA" id="ARBA00022842"/>
    </source>
</evidence>
<dbReference type="OrthoDB" id="7188375at2"/>
<dbReference type="SUPFAM" id="SSF88723">
    <property type="entry name" value="PIN domain-like"/>
    <property type="match status" value="1"/>
</dbReference>
<dbReference type="Gene3D" id="3.40.50.1010">
    <property type="entry name" value="5'-nuclease"/>
    <property type="match status" value="1"/>
</dbReference>
<dbReference type="PANTHER" id="PTHR33653:SF1">
    <property type="entry name" value="RIBONUCLEASE VAPC2"/>
    <property type="match status" value="1"/>
</dbReference>
<keyword evidence="10" id="KW-1185">Reference proteome</keyword>
<dbReference type="HOGENOM" id="CLU_118482_8_0_5"/>
<dbReference type="AlphaFoldDB" id="W0A8E1"/>
<evidence type="ECO:0000256" key="7">
    <source>
        <dbReference type="ARBA" id="ARBA00038093"/>
    </source>
</evidence>
<dbReference type="InterPro" id="IPR050556">
    <property type="entry name" value="Type_II_TA_system_RNase"/>
</dbReference>
<comment type="cofactor">
    <cofactor evidence="1">
        <name>Mg(2+)</name>
        <dbReference type="ChEBI" id="CHEBI:18420"/>
    </cofactor>
</comment>
<dbReference type="eggNOG" id="COG1487">
    <property type="taxonomic scope" value="Bacteria"/>
</dbReference>
<dbReference type="STRING" id="1123269.NX02_00870"/>
<evidence type="ECO:0000259" key="8">
    <source>
        <dbReference type="Pfam" id="PF01850"/>
    </source>
</evidence>
<evidence type="ECO:0000313" key="9">
    <source>
        <dbReference type="EMBL" id="AHE51940.1"/>
    </source>
</evidence>
<evidence type="ECO:0000256" key="5">
    <source>
        <dbReference type="ARBA" id="ARBA00022801"/>
    </source>
</evidence>
<accession>W0A8E1</accession>
<dbReference type="EMBL" id="CP006644">
    <property type="protein sequence ID" value="AHE51940.1"/>
    <property type="molecule type" value="Genomic_DNA"/>
</dbReference>
<dbReference type="KEGG" id="ssan:NX02_00870"/>